<dbReference type="EMBL" id="KI393980">
    <property type="protein sequence ID" value="ERN05809.1"/>
    <property type="molecule type" value="Genomic_DNA"/>
</dbReference>
<organism evidence="5 6">
    <name type="scientific">Amborella trichopoda</name>
    <dbReference type="NCBI Taxonomy" id="13333"/>
    <lineage>
        <taxon>Eukaryota</taxon>
        <taxon>Viridiplantae</taxon>
        <taxon>Streptophyta</taxon>
        <taxon>Embryophyta</taxon>
        <taxon>Tracheophyta</taxon>
        <taxon>Spermatophyta</taxon>
        <taxon>Magnoliopsida</taxon>
        <taxon>Amborellales</taxon>
        <taxon>Amborellaceae</taxon>
        <taxon>Amborella</taxon>
    </lineage>
</organism>
<keyword evidence="6" id="KW-1185">Reference proteome</keyword>
<evidence type="ECO:0000256" key="2">
    <source>
        <dbReference type="ARBA" id="ARBA00023242"/>
    </source>
</evidence>
<evidence type="ECO:0000259" key="4">
    <source>
        <dbReference type="PROSITE" id="PS51138"/>
    </source>
</evidence>
<dbReference type="Gramene" id="ERN05809">
    <property type="protein sequence ID" value="ERN05809"/>
    <property type="gene ID" value="AMTR_s00006p00258600"/>
</dbReference>
<protein>
    <recommendedName>
        <fullName evidence="4">ENT domain-containing protein</fullName>
    </recommendedName>
</protein>
<dbReference type="SMART" id="SM01191">
    <property type="entry name" value="ENT"/>
    <property type="match status" value="1"/>
</dbReference>
<name>W1PDN0_AMBTC</name>
<dbReference type="PROSITE" id="PS51138">
    <property type="entry name" value="ENT"/>
    <property type="match status" value="1"/>
</dbReference>
<sequence>MDPVVETSPLQVPELKKCGSKKGRGKKHSLSPSSSLPPKGPEEPEEENDDCIIMEAIHAPEKTSRKRGRGTQLDKPVKTPTIRRAKMKAEDDGRMGVVAPSPGVNPSQNNKKSKTKTKDLVKKTKKGEDNGSTCMAALSSMVNLSQNSNKAKDFGEGETDGVKFDRVIVSIPQMGVSEKSRADNLTMLTGTCKDLSLAAYYLVLQALYLQGDPKWGHEVLLAELRTALAISNDEHVEELKRVTSNKFIATSFLKR</sequence>
<keyword evidence="2" id="KW-0539">Nucleus</keyword>
<feature type="domain" description="ENT" evidence="4">
    <location>
        <begin position="188"/>
        <end position="255"/>
    </location>
</feature>
<proteinExistence type="predicted"/>
<dbReference type="InterPro" id="IPR036142">
    <property type="entry name" value="ENT_dom-like_sf"/>
</dbReference>
<dbReference type="HOGENOM" id="CLU_057938_0_0_1"/>
<feature type="compositionally biased region" description="Basic residues" evidence="3">
    <location>
        <begin position="18"/>
        <end position="29"/>
    </location>
</feature>
<evidence type="ECO:0000256" key="3">
    <source>
        <dbReference type="SAM" id="MobiDB-lite"/>
    </source>
</evidence>
<comment type="subcellular location">
    <subcellularLocation>
        <location evidence="1">Nucleus</location>
    </subcellularLocation>
</comment>
<dbReference type="GO" id="GO:0005634">
    <property type="term" value="C:nucleus"/>
    <property type="evidence" value="ECO:0007669"/>
    <property type="project" value="UniProtKB-SubCell"/>
</dbReference>
<reference evidence="6" key="1">
    <citation type="journal article" date="2013" name="Science">
        <title>The Amborella genome and the evolution of flowering plants.</title>
        <authorList>
            <consortium name="Amborella Genome Project"/>
        </authorList>
    </citation>
    <scope>NUCLEOTIDE SEQUENCE [LARGE SCALE GENOMIC DNA]</scope>
</reference>
<gene>
    <name evidence="5" type="ORF">AMTR_s00006p00258600</name>
</gene>
<dbReference type="AlphaFoldDB" id="W1PDN0"/>
<dbReference type="Pfam" id="PF03735">
    <property type="entry name" value="ENT"/>
    <property type="match status" value="1"/>
</dbReference>
<evidence type="ECO:0000313" key="6">
    <source>
        <dbReference type="Proteomes" id="UP000017836"/>
    </source>
</evidence>
<dbReference type="InterPro" id="IPR005491">
    <property type="entry name" value="ENT_dom"/>
</dbReference>
<feature type="compositionally biased region" description="Basic and acidic residues" evidence="3">
    <location>
        <begin position="116"/>
        <end position="129"/>
    </location>
</feature>
<dbReference type="Proteomes" id="UP000017836">
    <property type="component" value="Unassembled WGS sequence"/>
</dbReference>
<evidence type="ECO:0000313" key="5">
    <source>
        <dbReference type="EMBL" id="ERN05809.1"/>
    </source>
</evidence>
<accession>W1PDN0</accession>
<feature type="region of interest" description="Disordered" evidence="3">
    <location>
        <begin position="1"/>
        <end position="132"/>
    </location>
</feature>
<dbReference type="Gene3D" id="1.10.1240.40">
    <property type="entry name" value="ENT domain"/>
    <property type="match status" value="1"/>
</dbReference>
<evidence type="ECO:0000256" key="1">
    <source>
        <dbReference type="ARBA" id="ARBA00004123"/>
    </source>
</evidence>
<dbReference type="SUPFAM" id="SSF158639">
    <property type="entry name" value="ENT-like"/>
    <property type="match status" value="1"/>
</dbReference>
<feature type="compositionally biased region" description="Acidic residues" evidence="3">
    <location>
        <begin position="43"/>
        <end position="52"/>
    </location>
</feature>